<name>A0A4Z2EIM8_9TELE</name>
<comment type="caution">
    <text evidence="1">The sequence shown here is derived from an EMBL/GenBank/DDBJ whole genome shotgun (WGS) entry which is preliminary data.</text>
</comment>
<evidence type="ECO:0000313" key="1">
    <source>
        <dbReference type="EMBL" id="TNN28608.1"/>
    </source>
</evidence>
<reference evidence="1 2" key="1">
    <citation type="submission" date="2019-03" db="EMBL/GenBank/DDBJ databases">
        <title>First draft genome of Liparis tanakae, snailfish: a comprehensive survey of snailfish specific genes.</title>
        <authorList>
            <person name="Kim W."/>
            <person name="Song I."/>
            <person name="Jeong J.-H."/>
            <person name="Kim D."/>
            <person name="Kim S."/>
            <person name="Ryu S."/>
            <person name="Song J.Y."/>
            <person name="Lee S.K."/>
        </authorList>
    </citation>
    <scope>NUCLEOTIDE SEQUENCE [LARGE SCALE GENOMIC DNA]</scope>
    <source>
        <tissue evidence="1">Muscle</tissue>
    </source>
</reference>
<keyword evidence="2" id="KW-1185">Reference proteome</keyword>
<accession>A0A4Z2EIM8</accession>
<proteinExistence type="predicted"/>
<evidence type="ECO:0000313" key="2">
    <source>
        <dbReference type="Proteomes" id="UP000314294"/>
    </source>
</evidence>
<dbReference type="AlphaFoldDB" id="A0A4Z2EIM8"/>
<organism evidence="1 2">
    <name type="scientific">Liparis tanakae</name>
    <name type="common">Tanaka's snailfish</name>
    <dbReference type="NCBI Taxonomy" id="230148"/>
    <lineage>
        <taxon>Eukaryota</taxon>
        <taxon>Metazoa</taxon>
        <taxon>Chordata</taxon>
        <taxon>Craniata</taxon>
        <taxon>Vertebrata</taxon>
        <taxon>Euteleostomi</taxon>
        <taxon>Actinopterygii</taxon>
        <taxon>Neopterygii</taxon>
        <taxon>Teleostei</taxon>
        <taxon>Neoteleostei</taxon>
        <taxon>Acanthomorphata</taxon>
        <taxon>Eupercaria</taxon>
        <taxon>Perciformes</taxon>
        <taxon>Cottioidei</taxon>
        <taxon>Cottales</taxon>
        <taxon>Liparidae</taxon>
        <taxon>Liparis</taxon>
    </lineage>
</organism>
<sequence length="90" mass="9927">MGLEPINYWLPAEPAAHRSYATEKEMRRRSLFIHQVLVSDAALDPRCGSAVPPASPSSCPSMSRQTFKQECAAGPSRGQCFNLFSVLYPL</sequence>
<dbReference type="Proteomes" id="UP000314294">
    <property type="component" value="Unassembled WGS sequence"/>
</dbReference>
<dbReference type="EMBL" id="SRLO01006688">
    <property type="protein sequence ID" value="TNN28608.1"/>
    <property type="molecule type" value="Genomic_DNA"/>
</dbReference>
<gene>
    <name evidence="1" type="ORF">EYF80_061244</name>
</gene>
<protein>
    <submittedName>
        <fullName evidence="1">Uncharacterized protein</fullName>
    </submittedName>
</protein>